<reference evidence="1 2" key="1">
    <citation type="submission" date="2016-12" db="EMBL/GenBank/DDBJ databases">
        <title>Discovery of methanogenic haloarchaea.</title>
        <authorList>
            <person name="Sorokin D.Y."/>
            <person name="Makarova K.S."/>
            <person name="Abbas B."/>
            <person name="Ferrer M."/>
            <person name="Golyshin P.N."/>
        </authorList>
    </citation>
    <scope>NUCLEOTIDE SEQUENCE [LARGE SCALE GENOMIC DNA]</scope>
    <source>
        <strain evidence="1">AMET1</strain>
    </source>
</reference>
<evidence type="ECO:0000313" key="1">
    <source>
        <dbReference type="EMBL" id="OUJ18869.1"/>
    </source>
</evidence>
<name>A0A1Y3GBT0_9EURY</name>
<keyword evidence="2" id="KW-1185">Reference proteome</keyword>
<gene>
    <name evidence="1" type="ORF">AMET1_0520</name>
</gene>
<comment type="caution">
    <text evidence="1">The sequence shown here is derived from an EMBL/GenBank/DDBJ whole genome shotgun (WGS) entry which is preliminary data.</text>
</comment>
<dbReference type="SUPFAM" id="SSF88723">
    <property type="entry name" value="PIN domain-like"/>
    <property type="match status" value="1"/>
</dbReference>
<accession>A0A1Y3GBT0</accession>
<proteinExistence type="predicted"/>
<dbReference type="AlphaFoldDB" id="A0A1Y3GBT0"/>
<dbReference type="EMBL" id="MRZU01000003">
    <property type="protein sequence ID" value="OUJ18869.1"/>
    <property type="molecule type" value="Genomic_DNA"/>
</dbReference>
<dbReference type="RefSeq" id="WP_086636923.1">
    <property type="nucleotide sequence ID" value="NZ_MRZU01000003.1"/>
</dbReference>
<dbReference type="InterPro" id="IPR029060">
    <property type="entry name" value="PIN-like_dom_sf"/>
</dbReference>
<protein>
    <submittedName>
        <fullName evidence="1">PIN family nuclease</fullName>
    </submittedName>
</protein>
<evidence type="ECO:0000313" key="2">
    <source>
        <dbReference type="Proteomes" id="UP000195137"/>
    </source>
</evidence>
<sequence length="216" mass="25623">MTCFVDTNVIIGYCFAPDMHHIPAVDFVNSKNELIASVNVIDEWDSVKKDVEEKKIDKISESREKIRKECLSEKIKNIDQIEDYFNNYVSDFLFEIINEKFDFPIKKMEILRYLRTLSHELESIPYIRYDEIQEKIEIHKREDEYPKEHEKLSEIGIHSRNNKGGDREILLDCHDCSNNTRDIIFVTTDGELNDTKKTEILEILTIEDIRELRSFN</sequence>
<dbReference type="OrthoDB" id="192447at2157"/>
<dbReference type="Proteomes" id="UP000195137">
    <property type="component" value="Unassembled WGS sequence"/>
</dbReference>
<organism evidence="1 2">
    <name type="scientific">Methanonatronarchaeum thermophilum</name>
    <dbReference type="NCBI Taxonomy" id="1927129"/>
    <lineage>
        <taxon>Archaea</taxon>
        <taxon>Methanobacteriati</taxon>
        <taxon>Methanobacteriota</taxon>
        <taxon>Methanonatronarchaeia</taxon>
        <taxon>Methanonatronarchaeales</taxon>
        <taxon>Methanonatronarchaeaceae</taxon>
        <taxon>Methanonatronarchaeum</taxon>
    </lineage>
</organism>